<evidence type="ECO:0000256" key="20">
    <source>
        <dbReference type="ARBA" id="ARBA00023268"/>
    </source>
</evidence>
<dbReference type="InterPro" id="IPR006131">
    <property type="entry name" value="Asp_carbamoyltransf_Asp/Orn-bd"/>
</dbReference>
<evidence type="ECO:0000256" key="29">
    <source>
        <dbReference type="ARBA" id="ARBA00044334"/>
    </source>
</evidence>
<evidence type="ECO:0000256" key="15">
    <source>
        <dbReference type="ARBA" id="ARBA00022741"/>
    </source>
</evidence>
<dbReference type="SUPFAM" id="SSF52335">
    <property type="entry name" value="Methylglyoxal synthase-like"/>
    <property type="match status" value="1"/>
</dbReference>
<dbReference type="SMART" id="SM01096">
    <property type="entry name" value="CPSase_L_D3"/>
    <property type="match status" value="1"/>
</dbReference>
<evidence type="ECO:0000256" key="11">
    <source>
        <dbReference type="ARBA" id="ARBA00022598"/>
    </source>
</evidence>
<dbReference type="InterPro" id="IPR002474">
    <property type="entry name" value="CarbamoylP_synth_ssu_N"/>
</dbReference>
<dbReference type="EC" id="6.3.5.5" evidence="7"/>
<evidence type="ECO:0000259" key="37">
    <source>
        <dbReference type="PROSITE" id="PS50975"/>
    </source>
</evidence>
<evidence type="ECO:0000256" key="8">
    <source>
        <dbReference type="ARBA" id="ARBA00012860"/>
    </source>
</evidence>
<dbReference type="FunFam" id="3.40.50.1370:FF:000005">
    <property type="entry name" value="CAD protein-like isoform X1"/>
    <property type="match status" value="1"/>
</dbReference>
<dbReference type="FunFam" id="3.50.30.20:FF:000002">
    <property type="entry name" value="Carbamoyl-phosphate synthase 1, mitochondrial"/>
    <property type="match status" value="1"/>
</dbReference>
<evidence type="ECO:0000256" key="1">
    <source>
        <dbReference type="ARBA" id="ARBA00001947"/>
    </source>
</evidence>
<dbReference type="InterPro" id="IPR002082">
    <property type="entry name" value="Asp_carbamoyltransf"/>
</dbReference>
<evidence type="ECO:0000256" key="4">
    <source>
        <dbReference type="ARBA" id="ARBA00004880"/>
    </source>
</evidence>
<dbReference type="Gene3D" id="3.40.50.880">
    <property type="match status" value="1"/>
</dbReference>
<dbReference type="EC" id="2.1.3.2" evidence="10"/>
<dbReference type="InterPro" id="IPR006275">
    <property type="entry name" value="CPSase_lsu"/>
</dbReference>
<dbReference type="GO" id="GO:0004088">
    <property type="term" value="F:carbamoyl-phosphate synthase (glutamine-hydrolyzing) activity"/>
    <property type="evidence" value="ECO:0007669"/>
    <property type="project" value="UniProtKB-EC"/>
</dbReference>
<comment type="catalytic activity">
    <reaction evidence="32">
        <text>hydrogencarbonate + L-glutamine + 2 ATP + H2O = carbamoyl phosphate + L-glutamate + 2 ADP + phosphate + 2 H(+)</text>
        <dbReference type="Rhea" id="RHEA:18633"/>
        <dbReference type="ChEBI" id="CHEBI:15377"/>
        <dbReference type="ChEBI" id="CHEBI:15378"/>
        <dbReference type="ChEBI" id="CHEBI:17544"/>
        <dbReference type="ChEBI" id="CHEBI:29985"/>
        <dbReference type="ChEBI" id="CHEBI:30616"/>
        <dbReference type="ChEBI" id="CHEBI:43474"/>
        <dbReference type="ChEBI" id="CHEBI:58228"/>
        <dbReference type="ChEBI" id="CHEBI:58359"/>
        <dbReference type="ChEBI" id="CHEBI:456216"/>
        <dbReference type="EC" id="6.3.5.5"/>
    </reaction>
</comment>
<evidence type="ECO:0000256" key="27">
    <source>
        <dbReference type="ARBA" id="ARBA00044249"/>
    </source>
</evidence>
<feature type="region of interest" description="Disordered" evidence="36">
    <location>
        <begin position="24"/>
        <end position="44"/>
    </location>
</feature>
<dbReference type="PRINTS" id="PR00101">
    <property type="entry name" value="ATCASE"/>
</dbReference>
<dbReference type="Gene3D" id="3.30.1490.20">
    <property type="entry name" value="ATP-grasp fold, A domain"/>
    <property type="match status" value="1"/>
</dbReference>
<dbReference type="GO" id="GO:0004087">
    <property type="term" value="F:carbamoyl-phosphate synthase (ammonia) activity"/>
    <property type="evidence" value="ECO:0007669"/>
    <property type="project" value="UniProtKB-EC"/>
</dbReference>
<dbReference type="Pfam" id="PF02786">
    <property type="entry name" value="CPSase_L_D2"/>
    <property type="match status" value="2"/>
</dbReference>
<comment type="pathway">
    <text evidence="3">Pyrimidine metabolism; UMP biosynthesis via de novo pathway; (S)-dihydroorotate from bicarbonate: step 2/3.</text>
</comment>
<dbReference type="Proteomes" id="UP001219933">
    <property type="component" value="Chromosome 5"/>
</dbReference>
<dbReference type="InterPro" id="IPR005479">
    <property type="entry name" value="CPAse_ATP-bd"/>
</dbReference>
<dbReference type="SUPFAM" id="SSF52021">
    <property type="entry name" value="Carbamoyl phosphate synthetase, small subunit N-terminal domain"/>
    <property type="match status" value="1"/>
</dbReference>
<dbReference type="Gene3D" id="3.30.470.20">
    <property type="entry name" value="ATP-grasp fold, B domain"/>
    <property type="match status" value="2"/>
</dbReference>
<evidence type="ECO:0000259" key="38">
    <source>
        <dbReference type="PROSITE" id="PS51855"/>
    </source>
</evidence>
<dbReference type="FunFam" id="3.20.20.140:FF:000036">
    <property type="entry name" value="Carbamoyl-phosphate synthase large chain"/>
    <property type="match status" value="1"/>
</dbReference>
<evidence type="ECO:0000256" key="10">
    <source>
        <dbReference type="ARBA" id="ARBA00013008"/>
    </source>
</evidence>
<dbReference type="InterPro" id="IPR016185">
    <property type="entry name" value="PreATP-grasp_dom_sf"/>
</dbReference>
<evidence type="ECO:0000256" key="28">
    <source>
        <dbReference type="ARBA" id="ARBA00044318"/>
    </source>
</evidence>
<keyword evidence="20" id="KW-0511">Multifunctional enzyme</keyword>
<keyword evidence="11" id="KW-0436">Ligase</keyword>
<dbReference type="InterPro" id="IPR036914">
    <property type="entry name" value="MGS-like_dom_sf"/>
</dbReference>
<dbReference type="InterPro" id="IPR029062">
    <property type="entry name" value="Class_I_gatase-like"/>
</dbReference>
<dbReference type="Gene3D" id="3.50.30.20">
    <property type="entry name" value="Carbamoyl-phosphate synthase small subunit, N-terminal domain"/>
    <property type="match status" value="1"/>
</dbReference>
<evidence type="ECO:0000313" key="40">
    <source>
        <dbReference type="Proteomes" id="UP001219933"/>
    </source>
</evidence>
<dbReference type="InterPro" id="IPR011607">
    <property type="entry name" value="MGS-like_dom"/>
</dbReference>
<keyword evidence="40" id="KW-1185">Reference proteome</keyword>
<dbReference type="PROSITE" id="PS00867">
    <property type="entry name" value="CPSASE_2"/>
    <property type="match status" value="2"/>
</dbReference>
<evidence type="ECO:0000256" key="14">
    <source>
        <dbReference type="ARBA" id="ARBA00022737"/>
    </source>
</evidence>
<accession>A0AAF0ETK8</accession>
<dbReference type="Pfam" id="PF00185">
    <property type="entry name" value="OTCace"/>
    <property type="match status" value="1"/>
</dbReference>
<dbReference type="PROSITE" id="PS50975">
    <property type="entry name" value="ATP_GRASP"/>
    <property type="match status" value="2"/>
</dbReference>
<dbReference type="SMART" id="SM00851">
    <property type="entry name" value="MGS"/>
    <property type="match status" value="1"/>
</dbReference>
<dbReference type="Gene3D" id="3.40.50.20">
    <property type="match status" value="2"/>
</dbReference>
<dbReference type="GO" id="GO:0006526">
    <property type="term" value="P:L-arginine biosynthetic process"/>
    <property type="evidence" value="ECO:0007669"/>
    <property type="project" value="TreeGrafter"/>
</dbReference>
<dbReference type="GO" id="GO:0006221">
    <property type="term" value="P:pyrimidine nucleotide biosynthetic process"/>
    <property type="evidence" value="ECO:0007669"/>
    <property type="project" value="UniProtKB-KW"/>
</dbReference>
<keyword evidence="12" id="KW-0808">Transferase</keyword>
<dbReference type="InterPro" id="IPR006132">
    <property type="entry name" value="Asp/Orn_carbamoyltranf_P-bd"/>
</dbReference>
<dbReference type="GO" id="GO:0004070">
    <property type="term" value="F:aspartate carbamoyltransferase activity"/>
    <property type="evidence" value="ECO:0007669"/>
    <property type="project" value="UniProtKB-EC"/>
</dbReference>
<comment type="pathway">
    <text evidence="5">Amino-acid biosynthesis; L-arginine biosynthesis; carbamoyl phosphate from bicarbonate: step 1/1.</text>
</comment>
<dbReference type="HAMAP" id="MF_00001">
    <property type="entry name" value="Asp_carb_tr"/>
    <property type="match status" value="1"/>
</dbReference>
<dbReference type="InterPro" id="IPR017926">
    <property type="entry name" value="GATASE"/>
</dbReference>
<dbReference type="GO" id="GO:0004151">
    <property type="term" value="F:dihydroorotase activity"/>
    <property type="evidence" value="ECO:0007669"/>
    <property type="project" value="UniProtKB-EC"/>
</dbReference>
<dbReference type="EMBL" id="CP119881">
    <property type="protein sequence ID" value="WFD36621.1"/>
    <property type="molecule type" value="Genomic_DNA"/>
</dbReference>
<evidence type="ECO:0000256" key="22">
    <source>
        <dbReference type="ARBA" id="ARBA00043979"/>
    </source>
</evidence>
<dbReference type="FunFam" id="3.30.1490.20:FF:000001">
    <property type="entry name" value="Carbamoyl-phosphate synthase large chain"/>
    <property type="match status" value="1"/>
</dbReference>
<evidence type="ECO:0000256" key="35">
    <source>
        <dbReference type="PROSITE-ProRule" id="PRU00409"/>
    </source>
</evidence>
<keyword evidence="14" id="KW-0677">Repeat</keyword>
<dbReference type="PROSITE" id="PS51273">
    <property type="entry name" value="GATASE_TYPE_1"/>
    <property type="match status" value="1"/>
</dbReference>
<dbReference type="Gene3D" id="3.40.50.1370">
    <property type="entry name" value="Aspartate/ornithine carbamoyltransferase"/>
    <property type="match status" value="2"/>
</dbReference>
<dbReference type="NCBIfam" id="NF009475">
    <property type="entry name" value="PRK12838.1"/>
    <property type="match status" value="1"/>
</dbReference>
<dbReference type="Pfam" id="PF00988">
    <property type="entry name" value="CPSase_sm_chain"/>
    <property type="match status" value="1"/>
</dbReference>
<evidence type="ECO:0000256" key="18">
    <source>
        <dbReference type="ARBA" id="ARBA00022840"/>
    </source>
</evidence>
<evidence type="ECO:0000256" key="36">
    <source>
        <dbReference type="SAM" id="MobiDB-lite"/>
    </source>
</evidence>
<comment type="catalytic activity">
    <reaction evidence="31">
        <text>(S)-dihydroorotate + H2O = N-carbamoyl-L-aspartate + H(+)</text>
        <dbReference type="Rhea" id="RHEA:24296"/>
        <dbReference type="ChEBI" id="CHEBI:15377"/>
        <dbReference type="ChEBI" id="CHEBI:15378"/>
        <dbReference type="ChEBI" id="CHEBI:30864"/>
        <dbReference type="ChEBI" id="CHEBI:32814"/>
        <dbReference type="EC" id="3.5.2.3"/>
    </reaction>
</comment>
<name>A0AAF0ETK8_9BASI</name>
<evidence type="ECO:0000256" key="17">
    <source>
        <dbReference type="ARBA" id="ARBA00022833"/>
    </source>
</evidence>
<protein>
    <recommendedName>
        <fullName evidence="28">Ammonium-dependent carbamoyl phosphate synthetase</fullName>
        <ecNumber evidence="10">2.1.3.2</ecNumber>
        <ecNumber evidence="9">3.5.1.2</ecNumber>
        <ecNumber evidence="8">3.5.2.3</ecNumber>
        <ecNumber evidence="26">6.3.4.16</ecNumber>
        <ecNumber evidence="7">6.3.5.5</ecNumber>
    </recommendedName>
    <alternativeName>
        <fullName evidence="27">Arginine-specific carbamoyl phosphate synthetase, ammonia chain</fullName>
    </alternativeName>
    <alternativeName>
        <fullName evidence="29">Glutamine-dependent carbamoyl phosphate synthetase</fullName>
    </alternativeName>
</protein>
<dbReference type="SUPFAM" id="SSF52440">
    <property type="entry name" value="PreATP-grasp domain"/>
    <property type="match status" value="2"/>
</dbReference>
<dbReference type="Pfam" id="PF02787">
    <property type="entry name" value="CPSase_L_D3"/>
    <property type="match status" value="1"/>
</dbReference>
<dbReference type="PROSITE" id="PS00866">
    <property type="entry name" value="CPSASE_1"/>
    <property type="match status" value="2"/>
</dbReference>
<feature type="domain" description="ATP-grasp" evidence="37">
    <location>
        <begin position="1134"/>
        <end position="1325"/>
    </location>
</feature>
<evidence type="ECO:0000256" key="2">
    <source>
        <dbReference type="ARBA" id="ARBA00004812"/>
    </source>
</evidence>
<evidence type="ECO:0000256" key="34">
    <source>
        <dbReference type="ARBA" id="ARBA00049534"/>
    </source>
</evidence>
<dbReference type="Pfam" id="PF02142">
    <property type="entry name" value="MGS"/>
    <property type="match status" value="1"/>
</dbReference>
<keyword evidence="13" id="KW-0479">Metal-binding</keyword>
<dbReference type="PRINTS" id="PR00100">
    <property type="entry name" value="AOTCASE"/>
</dbReference>
<dbReference type="Pfam" id="PF00117">
    <property type="entry name" value="GATase"/>
    <property type="match status" value="1"/>
</dbReference>
<evidence type="ECO:0000256" key="5">
    <source>
        <dbReference type="ARBA" id="ARBA00005077"/>
    </source>
</evidence>
<comment type="similarity">
    <text evidence="22">In the C-terminal section; belongs to the aspartate/ornithine carbamoyltransferase superfamily. ATCase family.</text>
</comment>
<dbReference type="NCBIfam" id="TIGR00670">
    <property type="entry name" value="asp_carb_tr"/>
    <property type="match status" value="1"/>
</dbReference>
<dbReference type="GO" id="GO:0016597">
    <property type="term" value="F:amino acid binding"/>
    <property type="evidence" value="ECO:0007669"/>
    <property type="project" value="InterPro"/>
</dbReference>
<gene>
    <name evidence="39" type="primary">URA2</name>
    <name evidence="39" type="ORF">MCUN1_003506</name>
</gene>
<evidence type="ECO:0000256" key="3">
    <source>
        <dbReference type="ARBA" id="ARBA00004852"/>
    </source>
</evidence>
<dbReference type="PANTHER" id="PTHR11405">
    <property type="entry name" value="CARBAMOYLTRANSFERASE FAMILY MEMBER"/>
    <property type="match status" value="1"/>
</dbReference>
<dbReference type="PRINTS" id="PR00098">
    <property type="entry name" value="CPSASE"/>
</dbReference>
<keyword evidence="16" id="KW-0378">Hydrolase</keyword>
<dbReference type="CDD" id="cd01744">
    <property type="entry name" value="GATase1_CPSase"/>
    <property type="match status" value="1"/>
</dbReference>
<comment type="pathway">
    <text evidence="4">Pyrimidine metabolism; UMP biosynthesis via de novo pathway; (S)-dihydroorotate from bicarbonate: step 3/3.</text>
</comment>
<keyword evidence="17" id="KW-0862">Zinc</keyword>
<evidence type="ECO:0000256" key="31">
    <source>
        <dbReference type="ARBA" id="ARBA00048492"/>
    </source>
</evidence>
<dbReference type="FunFam" id="3.40.50.20:FF:000002">
    <property type="entry name" value="Carbamoyl-phosphate synthase large chain"/>
    <property type="match status" value="1"/>
</dbReference>
<dbReference type="Gene3D" id="3.20.20.140">
    <property type="entry name" value="Metal-dependent hydrolases"/>
    <property type="match status" value="1"/>
</dbReference>
<comment type="similarity">
    <text evidence="23">In the N-terminal section; belongs to the CarA family.</text>
</comment>
<evidence type="ECO:0000256" key="33">
    <source>
        <dbReference type="ARBA" id="ARBA00048859"/>
    </source>
</evidence>
<dbReference type="Gene3D" id="3.40.50.1380">
    <property type="entry name" value="Methylglyoxal synthase-like domain"/>
    <property type="match status" value="1"/>
</dbReference>
<evidence type="ECO:0000256" key="26">
    <source>
        <dbReference type="ARBA" id="ARBA00044063"/>
    </source>
</evidence>
<reference evidence="39" key="1">
    <citation type="submission" date="2023-03" db="EMBL/GenBank/DDBJ databases">
        <title>Mating type loci evolution in Malassezia.</title>
        <authorList>
            <person name="Coelho M.A."/>
        </authorList>
    </citation>
    <scope>NUCLEOTIDE SEQUENCE</scope>
    <source>
        <strain evidence="39">CBS 11721</strain>
    </source>
</reference>
<dbReference type="SUPFAM" id="SSF48108">
    <property type="entry name" value="Carbamoyl phosphate synthetase, large subunit connection domain"/>
    <property type="match status" value="1"/>
</dbReference>
<dbReference type="InterPro" id="IPR005480">
    <property type="entry name" value="CPSase_lsu_oligo"/>
</dbReference>
<proteinExistence type="inferred from homology"/>
<dbReference type="PROSITE" id="PS51855">
    <property type="entry name" value="MGS"/>
    <property type="match status" value="1"/>
</dbReference>
<comment type="catalytic activity">
    <reaction evidence="30">
        <text>hydrogencarbonate + NH4(+) + 2 ATP = carbamoyl phosphate + 2 ADP + phosphate + 2 H(+)</text>
        <dbReference type="Rhea" id="RHEA:18029"/>
        <dbReference type="ChEBI" id="CHEBI:15378"/>
        <dbReference type="ChEBI" id="CHEBI:17544"/>
        <dbReference type="ChEBI" id="CHEBI:28938"/>
        <dbReference type="ChEBI" id="CHEBI:30616"/>
        <dbReference type="ChEBI" id="CHEBI:43474"/>
        <dbReference type="ChEBI" id="CHEBI:58228"/>
        <dbReference type="ChEBI" id="CHEBI:456216"/>
        <dbReference type="EC" id="6.3.4.16"/>
    </reaction>
</comment>
<dbReference type="GO" id="GO:0046872">
    <property type="term" value="F:metal ion binding"/>
    <property type="evidence" value="ECO:0007669"/>
    <property type="project" value="UniProtKB-KW"/>
</dbReference>
<keyword evidence="15 35" id="KW-0547">Nucleotide-binding</keyword>
<dbReference type="InterPro" id="IPR032466">
    <property type="entry name" value="Metal_Hydrolase"/>
</dbReference>
<dbReference type="InterPro" id="IPR058047">
    <property type="entry name" value="CPSase_preATP-grasp"/>
</dbReference>
<evidence type="ECO:0000256" key="7">
    <source>
        <dbReference type="ARBA" id="ARBA00012738"/>
    </source>
</evidence>
<dbReference type="EC" id="6.3.4.16" evidence="26"/>
<dbReference type="FunFam" id="3.40.50.1370:FF:000002">
    <property type="entry name" value="Aspartate carbamoyltransferase 2"/>
    <property type="match status" value="1"/>
</dbReference>
<dbReference type="PANTHER" id="PTHR11405:SF5">
    <property type="entry name" value="CAD PROTEIN"/>
    <property type="match status" value="1"/>
</dbReference>
<dbReference type="InterPro" id="IPR036901">
    <property type="entry name" value="Asp/Orn_carbamoylTrfase_sf"/>
</dbReference>
<dbReference type="PRINTS" id="PR00099">
    <property type="entry name" value="CPSGATASE"/>
</dbReference>
<comment type="subunit">
    <text evidence="25">Heterodimer composed of 2 chains; the small (or glutamine) chain promotes the hydrolysis of glutamine to ammonia, which is used by the large (or ammonia) chain to synthesize carbamoyl phosphate.</text>
</comment>
<dbReference type="EC" id="3.5.1.2" evidence="9"/>
<keyword evidence="18 35" id="KW-0067">ATP-binding</keyword>
<sequence>MSGNAAEQGVAAGIAPSLRSALVDVPSRAPSPAPPAASSPLGEHAAPPMMLELADGTEYQGISFGAEGKSISGEVVFQTGMVGYVESLTDPSYEGQILVLTYPLIGNYGVPGGAEPGAPLLTAPFESSRIHVAGLVVAYYSHDFSHYLAKSGLGEWLKSQGVPAVYGIDTRALTKRIRSKGSMLAKLLAPSTSTPLTDDAFSVGNNWRANFQDTPWHDDNKENLVARVSRKKPELFTPENTAPAGLRTQNAPQLMHPSGRPLRILALDVGMKNNQIRCFTSRGAELLVVPWNHDIAAERDYDGLFISNGPGDPSLLDETVERIRAVIEREPRVPVFGICLGHQLLARAAGATTLKMKFGNRGQNIPCTDQLSGRCYITSQNHGYAVDASTLPADWAELFVNANDGSNEGIYCRTAPYFSVQFHPESAPGPKDTEYLFDVFLRTAQDTAALSGPVSFPGGLKADHDAQHPRLRMRKVLVLGSGGLSIGQAGEFDYSGSQAIKALREEGIYTILINPNIATIQTSSGLADKVYFLPVTPEFVLKVLQHERPDGIYCTFGGQTALNVGIAIKDELEGLGVRNLGTPIDTIITTEDRDLFSRAMAEIGESCAPSASASTWEEAQVAARNIGYPVIVRAAYALGGLGSGFAKDEEELRRLCSAAFANSPQVLVEKSMRGWKEIEYEVVRDCRDNCITVCNMENFDPLGVHTGDSIVVAPSQTLSDEDYNMLRTTAVNVIRHLGVVGECNIQYALNPHSREYCIIEVNARLSRSSALASKATGYPLAFVAAKLGLGIPLNELRNSVTRETSACFEPSLDYVVTKMPRWDLRKFVRVSSKLGSSMKSVGEVMAIGRTFEESLQKAIRSIEPSLDGFSRNDQVSLDEVDEELVNPTDRRIFAIANAMAAGYTVDRIHELSNIDRWFLNKLAGIIDAAVALEHSGAAQLPAALLRRAKQLGFSDRQIARCAASAELAVRRRRQELGITPFVKQIDTVAAEFPAHTNYLYTTYNAVEHDVTFEDCGVMVLGSGVYRIGSSVEFDWCAVRAIRTLREHGYKTVMVNYNPETVSTDYDEADRLYFENISLETVMDIYEMEHSAGVIISMGGQTPNNIALPLHRQGVKVLGTSPEMIDNAENRYKFSRMLDKIGVDQPMWKELTSLEDAHAACARFGYPVLVRPSYVLSGAAMNVVYSPEDLSSYLSQAVAVNREYPVVITKYLEGAKEIEMDAVAKDGKMVMHYISEHVENAGVHSGDATLILPPQDLEPETVRRIEVATSKIAAALNVTGPFNIQFIAKNNEIKVIECNVRAARSFPFVSKVTGVDAISLATCSIMDIPVEPYPPVDLPRDYVGIKVPQFSFSRLAGADPILGVEMASTGEVACFGRNKYEAYLRAMLASGIKLPTQNVLLSVGSFSEKQELLPAVRTLHELGFKLYGSSGTADYYSEHGIPIVHLEALPEDDDWRGDTGKMSYSLLTHLSQGVSSLFISLPSKNKYRRPASFTSMGYRARRLAIDRSIPLITNVKSAKLFVEALAVHRRNGPFTVLPVDAKSSHPSYTFSGLVDLQAVLPSVSEGSVTALSRAAVSGGFTTVVVNARAIDGSVIDDATNLGTLERAAEGKVLSDVAFTLLATPEHVEEYAQLSERVRALLVSFIAGRVEPAQVAKYFANWPEDRLIITDARGADLASVLLLASLHSRTIHVTDVRTAADIELIALSKAKGLRVTCDVTIYSLFFNSEMYPSSGCLPTEADQKSLWANLSSIDAFSIGSAPYELAAAMGQTADASSGVAEAVPLLLNAVNEGRLTLEDVHAKLGTNPRSILGLPDQSGTLVEVEVDRASITPAQRAWSPVGSSTLRGSIHRVQSGGRTVVLDGALIDETPRGINASVQFRGAPSVRSEAPTSPVTVAQTLRSPKGKLGQRLDARMNVGAEVVRPLAKDESLLGEPLLSRELSAPRRLQLYHPSFARRNILSVKQFQRDDLHALFAIAQEMRFLVERYGVLDVLRGRVLCTLFYEESTRTSASFETAMARAGGQVVSINTARSSVAKGETLADTVRTLGCYGDVVVLRHPAVGSSQEAAKFSPVPIINAGDGIGEHPTQALLDVFTIREELGTVNGLTVTLVGDLKNGRTTHSLVRLLCHYGVTLNYVSPESLSMPREVVRDVSKAGIRQYETTSLDDVIATTDVLYVTRVQKERFASIEEYEAVKGSYIINNDVLARAKPDTIVLHPLPRVDEIDPEVDFDIKRAAYFRQMRCGLFVRMALLAMVLESRDHA</sequence>
<dbReference type="NCBIfam" id="TIGR01368">
    <property type="entry name" value="CPSaseIIsmall"/>
    <property type="match status" value="1"/>
</dbReference>
<dbReference type="PROSITE" id="PS00097">
    <property type="entry name" value="CARBAMOYLTRANSFERASE"/>
    <property type="match status" value="1"/>
</dbReference>
<dbReference type="SUPFAM" id="SSF51556">
    <property type="entry name" value="Metallo-dependent hydrolases"/>
    <property type="match status" value="1"/>
</dbReference>
<dbReference type="FunFam" id="3.40.50.1380:FF:000005">
    <property type="entry name" value="CAD protein-like isoform X1"/>
    <property type="match status" value="1"/>
</dbReference>
<dbReference type="NCBIfam" id="NF009455">
    <property type="entry name" value="PRK12815.1"/>
    <property type="match status" value="1"/>
</dbReference>
<dbReference type="GO" id="GO:0005951">
    <property type="term" value="C:carbamoyl-phosphate synthase complex"/>
    <property type="evidence" value="ECO:0007669"/>
    <property type="project" value="TreeGrafter"/>
</dbReference>
<comment type="similarity">
    <text evidence="21">In the 3rd section; belongs to the metallo-dependent hydrolases superfamily. DHOase family. CAD subfamily.</text>
</comment>
<dbReference type="Pfam" id="PF02729">
    <property type="entry name" value="OTCace_N"/>
    <property type="match status" value="1"/>
</dbReference>
<dbReference type="InterPro" id="IPR006274">
    <property type="entry name" value="CarbamoylP_synth_ssu"/>
</dbReference>
<evidence type="ECO:0000256" key="9">
    <source>
        <dbReference type="ARBA" id="ARBA00012918"/>
    </source>
</evidence>
<evidence type="ECO:0000256" key="21">
    <source>
        <dbReference type="ARBA" id="ARBA00043968"/>
    </source>
</evidence>
<dbReference type="InterPro" id="IPR036480">
    <property type="entry name" value="CarbP_synth_ssu_N_sf"/>
</dbReference>
<evidence type="ECO:0000256" key="13">
    <source>
        <dbReference type="ARBA" id="ARBA00022723"/>
    </source>
</evidence>
<evidence type="ECO:0000256" key="25">
    <source>
        <dbReference type="ARBA" id="ARBA00044031"/>
    </source>
</evidence>
<dbReference type="FunFam" id="3.30.470.20:FF:000004">
    <property type="entry name" value="Carbamoyl-phosphate synthase (glutamine-hydrolyzing)"/>
    <property type="match status" value="1"/>
</dbReference>
<dbReference type="InterPro" id="IPR036897">
    <property type="entry name" value="CarbamoylP_synth_lsu_oligo_sf"/>
</dbReference>
<dbReference type="NCBIfam" id="NF003671">
    <property type="entry name" value="PRK05294.1"/>
    <property type="match status" value="1"/>
</dbReference>
<dbReference type="HAMAP" id="MF_01209">
    <property type="entry name" value="CPSase_S_chain"/>
    <property type="match status" value="1"/>
</dbReference>
<dbReference type="GO" id="GO:0005524">
    <property type="term" value="F:ATP binding"/>
    <property type="evidence" value="ECO:0007669"/>
    <property type="project" value="UniProtKB-UniRule"/>
</dbReference>
<dbReference type="SUPFAM" id="SSF56059">
    <property type="entry name" value="Glutathione synthetase ATP-binding domain-like"/>
    <property type="match status" value="2"/>
</dbReference>
<comment type="subunit">
    <text evidence="6">Homohexamer.</text>
</comment>
<feature type="domain" description="MGS-like" evidence="38">
    <location>
        <begin position="1391"/>
        <end position="1550"/>
    </location>
</feature>
<dbReference type="InterPro" id="IPR005483">
    <property type="entry name" value="CPSase_dom"/>
</dbReference>
<evidence type="ECO:0000256" key="24">
    <source>
        <dbReference type="ARBA" id="ARBA00043998"/>
    </source>
</evidence>
<dbReference type="SMART" id="SM01097">
    <property type="entry name" value="CPSase_sm_chain"/>
    <property type="match status" value="1"/>
</dbReference>
<comment type="catalytic activity">
    <reaction evidence="34">
        <text>L-glutamine + H2O = L-glutamate + NH4(+)</text>
        <dbReference type="Rhea" id="RHEA:15889"/>
        <dbReference type="ChEBI" id="CHEBI:15377"/>
        <dbReference type="ChEBI" id="CHEBI:28938"/>
        <dbReference type="ChEBI" id="CHEBI:29985"/>
        <dbReference type="ChEBI" id="CHEBI:58359"/>
        <dbReference type="EC" id="3.5.1.2"/>
    </reaction>
</comment>
<dbReference type="CDD" id="cd01423">
    <property type="entry name" value="MGS_CPS_I_III"/>
    <property type="match status" value="1"/>
</dbReference>
<keyword evidence="19" id="KW-0665">Pyrimidine biosynthesis</keyword>
<organism evidence="39 40">
    <name type="scientific">Malassezia cuniculi</name>
    <dbReference type="NCBI Taxonomy" id="948313"/>
    <lineage>
        <taxon>Eukaryota</taxon>
        <taxon>Fungi</taxon>
        <taxon>Dikarya</taxon>
        <taxon>Basidiomycota</taxon>
        <taxon>Ustilaginomycotina</taxon>
        <taxon>Malasseziomycetes</taxon>
        <taxon>Malasseziales</taxon>
        <taxon>Malasseziaceae</taxon>
        <taxon>Malassezia</taxon>
    </lineage>
</organism>
<dbReference type="InterPro" id="IPR035686">
    <property type="entry name" value="CPSase_GATase1"/>
</dbReference>
<dbReference type="GO" id="GO:0006207">
    <property type="term" value="P:'de novo' pyrimidine nucleobase biosynthetic process"/>
    <property type="evidence" value="ECO:0007669"/>
    <property type="project" value="InterPro"/>
</dbReference>
<evidence type="ECO:0000256" key="30">
    <source>
        <dbReference type="ARBA" id="ARBA00047359"/>
    </source>
</evidence>
<dbReference type="Gene3D" id="1.10.1030.10">
    <property type="entry name" value="Carbamoyl-phosphate synthetase, large subunit oligomerisation domain"/>
    <property type="match status" value="1"/>
</dbReference>
<dbReference type="InterPro" id="IPR011761">
    <property type="entry name" value="ATP-grasp"/>
</dbReference>
<dbReference type="NCBIfam" id="TIGR01369">
    <property type="entry name" value="CPSaseII_lrg"/>
    <property type="match status" value="1"/>
</dbReference>
<comment type="cofactor">
    <cofactor evidence="1">
        <name>Zn(2+)</name>
        <dbReference type="ChEBI" id="CHEBI:29105"/>
    </cofactor>
</comment>
<dbReference type="FunFam" id="3.30.470.20:FF:000001">
    <property type="entry name" value="Carbamoyl-phosphate synthase large chain"/>
    <property type="match status" value="1"/>
</dbReference>
<evidence type="ECO:0000256" key="6">
    <source>
        <dbReference type="ARBA" id="ARBA00011643"/>
    </source>
</evidence>
<evidence type="ECO:0000256" key="23">
    <source>
        <dbReference type="ARBA" id="ARBA00043984"/>
    </source>
</evidence>
<dbReference type="FunFam" id="3.40.50.20:FF:000001">
    <property type="entry name" value="Carbamoyl-phosphate synthase large chain"/>
    <property type="match status" value="1"/>
</dbReference>
<evidence type="ECO:0000256" key="16">
    <source>
        <dbReference type="ARBA" id="ARBA00022801"/>
    </source>
</evidence>
<comment type="similarity">
    <text evidence="24">In the 2nd section; belongs to the CarB family.</text>
</comment>
<evidence type="ECO:0000256" key="19">
    <source>
        <dbReference type="ARBA" id="ARBA00022975"/>
    </source>
</evidence>
<dbReference type="GO" id="GO:0006541">
    <property type="term" value="P:glutamine metabolic process"/>
    <property type="evidence" value="ECO:0007669"/>
    <property type="project" value="InterPro"/>
</dbReference>
<evidence type="ECO:0000256" key="32">
    <source>
        <dbReference type="ARBA" id="ARBA00048816"/>
    </source>
</evidence>
<dbReference type="InterPro" id="IPR013815">
    <property type="entry name" value="ATP_grasp_subdomain_1"/>
</dbReference>
<dbReference type="GO" id="GO:0004359">
    <property type="term" value="F:glutaminase activity"/>
    <property type="evidence" value="ECO:0007669"/>
    <property type="project" value="UniProtKB-EC"/>
</dbReference>
<dbReference type="SUPFAM" id="SSF53671">
    <property type="entry name" value="Aspartate/ornithine carbamoyltransferase"/>
    <property type="match status" value="1"/>
</dbReference>
<evidence type="ECO:0000313" key="39">
    <source>
        <dbReference type="EMBL" id="WFD36621.1"/>
    </source>
</evidence>
<dbReference type="FunFam" id="1.10.1030.10:FF:000001">
    <property type="entry name" value="Carbamoyl-phosphate synthase large chain"/>
    <property type="match status" value="1"/>
</dbReference>
<dbReference type="NCBIfam" id="NF002032">
    <property type="entry name" value="PRK00856.1"/>
    <property type="match status" value="1"/>
</dbReference>
<dbReference type="SUPFAM" id="SSF52317">
    <property type="entry name" value="Class I glutamine amidotransferase-like"/>
    <property type="match status" value="1"/>
</dbReference>
<evidence type="ECO:0000256" key="12">
    <source>
        <dbReference type="ARBA" id="ARBA00022679"/>
    </source>
</evidence>
<comment type="pathway">
    <text evidence="2">Pyrimidine metabolism; UMP biosynthesis via de novo pathway; (S)-dihydroorotate from bicarbonate: step 1/3.</text>
</comment>
<dbReference type="InterPro" id="IPR006130">
    <property type="entry name" value="Asp/Orn_carbamoylTrfase"/>
</dbReference>
<dbReference type="EC" id="3.5.2.3" evidence="8"/>
<feature type="domain" description="ATP-grasp" evidence="37">
    <location>
        <begin position="597"/>
        <end position="789"/>
    </location>
</feature>
<dbReference type="Pfam" id="PF25596">
    <property type="entry name" value="CPSase_L_D1"/>
    <property type="match status" value="2"/>
</dbReference>
<comment type="catalytic activity">
    <reaction evidence="33">
        <text>carbamoyl phosphate + L-aspartate = N-carbamoyl-L-aspartate + phosphate + H(+)</text>
        <dbReference type="Rhea" id="RHEA:20013"/>
        <dbReference type="ChEBI" id="CHEBI:15378"/>
        <dbReference type="ChEBI" id="CHEBI:29991"/>
        <dbReference type="ChEBI" id="CHEBI:32814"/>
        <dbReference type="ChEBI" id="CHEBI:43474"/>
        <dbReference type="ChEBI" id="CHEBI:58228"/>
        <dbReference type="EC" id="2.1.3.2"/>
    </reaction>
</comment>